<feature type="compositionally biased region" description="Low complexity" evidence="1">
    <location>
        <begin position="417"/>
        <end position="434"/>
    </location>
</feature>
<feature type="compositionally biased region" description="Basic and acidic residues" evidence="1">
    <location>
        <begin position="611"/>
        <end position="621"/>
    </location>
</feature>
<sequence length="735" mass="83357">MTMITTTRNSDTSNNRSVFAASCSYVAIRSSKNKKKKNIIKIKSNNNIKKRRSTSNVTRHHQFLQEQEEEELHTTAEETTETESDLEPSSSSSSSSLTPDDEEEKEEEEYDEPTASIPIPIIMPKKEEKAVAPIVLSSSSSTQQQQQSFENVTFERPKTTTISMERVLKFAYKRLKKSNAEEYYYNNNNNNNNESNNDGNGNSNILNIKHSEIKLDTIVGNGSYNVVYSVKSTTTSNTGKQIIDPNTIVVKTLRKKLLHNLPMLATCAADLRKESLVLAALLQQQDDSQHSQDEGSKHILKLIGWTTTGLSALRNGHHDSYFIVLEKLNYTLSDKLKEWNTNANSMKQQQKQQKIVSSHMPNVVAATNITKSKNSSSSSKISGSRRSNSILSSIKNTLSFRSSNKRRSQSTTSGTASSLQKQQQLRQPSLSSSSSRRHLQQRQQQHQATTVGIINDGVDGGGTIDNKLFWMQRLRILIDLTKAITYLHSKHIIHRDLKPDNIGFDRAGNLKVFDFDVARIIPNTTTTTTSSSRTGTSSSFKKHHPLFKFTKKVGTPRYMSPEIALGEYYNELSDIYSLGLLSYEILSLNRPYENNIAVVDDCATNTTPEVDSDKNGDESSKSKSYRSRRRIRRNKNNNDNNKNDKKQQQDDNENNNSNNKNKNMKNDDYKYLNVRPLLPIMTPHEEESSTSSLASLYWTKSLRSIILQSWDRNIQNRPTAIEVQKQFQIEYDKFT</sequence>
<feature type="domain" description="Protein kinase" evidence="2">
    <location>
        <begin position="213"/>
        <end position="735"/>
    </location>
</feature>
<dbReference type="InterPro" id="IPR051681">
    <property type="entry name" value="Ser/Thr_Kinases-Pseudokinases"/>
</dbReference>
<keyword evidence="3" id="KW-0418">Kinase</keyword>
<evidence type="ECO:0000313" key="4">
    <source>
        <dbReference type="Proteomes" id="UP000095751"/>
    </source>
</evidence>
<organism evidence="3 4">
    <name type="scientific">Fragilariopsis cylindrus CCMP1102</name>
    <dbReference type="NCBI Taxonomy" id="635003"/>
    <lineage>
        <taxon>Eukaryota</taxon>
        <taxon>Sar</taxon>
        <taxon>Stramenopiles</taxon>
        <taxon>Ochrophyta</taxon>
        <taxon>Bacillariophyta</taxon>
        <taxon>Bacillariophyceae</taxon>
        <taxon>Bacillariophycidae</taxon>
        <taxon>Bacillariales</taxon>
        <taxon>Bacillariaceae</taxon>
        <taxon>Fragilariopsis</taxon>
    </lineage>
</organism>
<dbReference type="EMBL" id="KV784372">
    <property type="protein sequence ID" value="OEU10446.1"/>
    <property type="molecule type" value="Genomic_DNA"/>
</dbReference>
<feature type="region of interest" description="Disordered" evidence="1">
    <location>
        <begin position="184"/>
        <end position="203"/>
    </location>
</feature>
<dbReference type="Proteomes" id="UP000095751">
    <property type="component" value="Unassembled WGS sequence"/>
</dbReference>
<dbReference type="SUPFAM" id="SSF56112">
    <property type="entry name" value="Protein kinase-like (PK-like)"/>
    <property type="match status" value="1"/>
</dbReference>
<feature type="region of interest" description="Disordered" evidence="1">
    <location>
        <begin position="605"/>
        <end position="669"/>
    </location>
</feature>
<dbReference type="SMART" id="SM00220">
    <property type="entry name" value="S_TKc"/>
    <property type="match status" value="1"/>
</dbReference>
<reference evidence="3 4" key="1">
    <citation type="submission" date="2016-09" db="EMBL/GenBank/DDBJ databases">
        <title>Extensive genetic diversity and differential bi-allelic expression allows diatom success in the polar Southern Ocean.</title>
        <authorList>
            <consortium name="DOE Joint Genome Institute"/>
            <person name="Mock T."/>
            <person name="Otillar R.P."/>
            <person name="Strauss J."/>
            <person name="Dupont C."/>
            <person name="Frickenhaus S."/>
            <person name="Maumus F."/>
            <person name="Mcmullan M."/>
            <person name="Sanges R."/>
            <person name="Schmutz J."/>
            <person name="Toseland A."/>
            <person name="Valas R."/>
            <person name="Veluchamy A."/>
            <person name="Ward B.J."/>
            <person name="Allen A."/>
            <person name="Barry K."/>
            <person name="Falciatore A."/>
            <person name="Ferrante M."/>
            <person name="Fortunato A.E."/>
            <person name="Gloeckner G."/>
            <person name="Gruber A."/>
            <person name="Hipkin R."/>
            <person name="Janech M."/>
            <person name="Kroth P."/>
            <person name="Leese F."/>
            <person name="Lindquist E."/>
            <person name="Lyon B.R."/>
            <person name="Martin J."/>
            <person name="Mayer C."/>
            <person name="Parker M."/>
            <person name="Quesneville H."/>
            <person name="Raymond J."/>
            <person name="Uhlig C."/>
            <person name="Valentin K.U."/>
            <person name="Worden A.Z."/>
            <person name="Armbrust E.V."/>
            <person name="Bowler C."/>
            <person name="Green B."/>
            <person name="Moulton V."/>
            <person name="Van Oosterhout C."/>
            <person name="Grigoriev I."/>
        </authorList>
    </citation>
    <scope>NUCLEOTIDE SEQUENCE [LARGE SCALE GENOMIC DNA]</scope>
    <source>
        <strain evidence="3 4">CCMP1102</strain>
    </source>
</reference>
<feature type="compositionally biased region" description="Low complexity" evidence="1">
    <location>
        <begin position="87"/>
        <end position="98"/>
    </location>
</feature>
<dbReference type="PANTHER" id="PTHR44329">
    <property type="entry name" value="SERINE/THREONINE-PROTEIN KINASE TNNI3K-RELATED"/>
    <property type="match status" value="1"/>
</dbReference>
<feature type="compositionally biased region" description="Basic residues" evidence="1">
    <location>
        <begin position="623"/>
        <end position="635"/>
    </location>
</feature>
<dbReference type="Pfam" id="PF00069">
    <property type="entry name" value="Pkinase"/>
    <property type="match status" value="1"/>
</dbReference>
<accession>A0A1E7EX65</accession>
<evidence type="ECO:0000259" key="2">
    <source>
        <dbReference type="PROSITE" id="PS50011"/>
    </source>
</evidence>
<evidence type="ECO:0000256" key="1">
    <source>
        <dbReference type="SAM" id="MobiDB-lite"/>
    </source>
</evidence>
<dbReference type="AlphaFoldDB" id="A0A1E7EX65"/>
<gene>
    <name evidence="3" type="primary">STK1</name>
    <name evidence="3" type="ORF">FRACYDRAFT_263864</name>
</gene>
<feature type="compositionally biased region" description="Basic residues" evidence="1">
    <location>
        <begin position="48"/>
        <end position="62"/>
    </location>
</feature>
<dbReference type="PROSITE" id="PS50011">
    <property type="entry name" value="PROTEIN_KINASE_DOM"/>
    <property type="match status" value="1"/>
</dbReference>
<keyword evidence="3" id="KW-0808">Transferase</keyword>
<feature type="compositionally biased region" description="Acidic residues" evidence="1">
    <location>
        <begin position="99"/>
        <end position="112"/>
    </location>
</feature>
<feature type="compositionally biased region" description="Low complexity" evidence="1">
    <location>
        <begin position="441"/>
        <end position="456"/>
    </location>
</feature>
<feature type="region of interest" description="Disordered" evidence="1">
    <location>
        <begin position="42"/>
        <end position="124"/>
    </location>
</feature>
<dbReference type="GO" id="GO:0005524">
    <property type="term" value="F:ATP binding"/>
    <property type="evidence" value="ECO:0007669"/>
    <property type="project" value="InterPro"/>
</dbReference>
<keyword evidence="3" id="KW-0723">Serine/threonine-protein kinase</keyword>
<feature type="region of interest" description="Disordered" evidence="1">
    <location>
        <begin position="400"/>
        <end position="456"/>
    </location>
</feature>
<dbReference type="InterPro" id="IPR000719">
    <property type="entry name" value="Prot_kinase_dom"/>
</dbReference>
<dbReference type="Gene3D" id="1.10.510.10">
    <property type="entry name" value="Transferase(Phosphotransferase) domain 1"/>
    <property type="match status" value="1"/>
</dbReference>
<dbReference type="InParanoid" id="A0A1E7EX65"/>
<protein>
    <submittedName>
        <fullName evidence="3">Serine/threonine protein kinase-like protein</fullName>
    </submittedName>
</protein>
<dbReference type="KEGG" id="fcy:FRACYDRAFT_263864"/>
<evidence type="ECO:0000313" key="3">
    <source>
        <dbReference type="EMBL" id="OEU10446.1"/>
    </source>
</evidence>
<dbReference type="OrthoDB" id="71777at2759"/>
<keyword evidence="4" id="KW-1185">Reference proteome</keyword>
<name>A0A1E7EX65_9STRA</name>
<dbReference type="InterPro" id="IPR011009">
    <property type="entry name" value="Kinase-like_dom_sf"/>
</dbReference>
<feature type="region of interest" description="Disordered" evidence="1">
    <location>
        <begin position="367"/>
        <end position="388"/>
    </location>
</feature>
<dbReference type="GO" id="GO:0004674">
    <property type="term" value="F:protein serine/threonine kinase activity"/>
    <property type="evidence" value="ECO:0007669"/>
    <property type="project" value="UniProtKB-KW"/>
</dbReference>
<proteinExistence type="predicted"/>